<dbReference type="SUPFAM" id="SSF53613">
    <property type="entry name" value="Ribokinase-like"/>
    <property type="match status" value="1"/>
</dbReference>
<dbReference type="EMBL" id="FNDU01000017">
    <property type="protein sequence ID" value="SDI98078.1"/>
    <property type="molecule type" value="Genomic_DNA"/>
</dbReference>
<dbReference type="STRING" id="930129.SAMN05216352_11718"/>
<evidence type="ECO:0000259" key="3">
    <source>
        <dbReference type="Pfam" id="PF00294"/>
    </source>
</evidence>
<dbReference type="Pfam" id="PF13412">
    <property type="entry name" value="HTH_24"/>
    <property type="match status" value="1"/>
</dbReference>
<dbReference type="InterPro" id="IPR002173">
    <property type="entry name" value="Carboh/pur_kinase_PfkB_CS"/>
</dbReference>
<dbReference type="InterPro" id="IPR011611">
    <property type="entry name" value="PfkB_dom"/>
</dbReference>
<evidence type="ECO:0000313" key="4">
    <source>
        <dbReference type="EMBL" id="SDI98078.1"/>
    </source>
</evidence>
<dbReference type="AlphaFoldDB" id="A0A1G8Q0A3"/>
<dbReference type="Pfam" id="PF00294">
    <property type="entry name" value="PfkB"/>
    <property type="match status" value="1"/>
</dbReference>
<dbReference type="Proteomes" id="UP000199017">
    <property type="component" value="Unassembled WGS sequence"/>
</dbReference>
<dbReference type="PANTHER" id="PTHR10584:SF166">
    <property type="entry name" value="RIBOKINASE"/>
    <property type="match status" value="1"/>
</dbReference>
<evidence type="ECO:0000313" key="5">
    <source>
        <dbReference type="Proteomes" id="UP000199017"/>
    </source>
</evidence>
<protein>
    <submittedName>
        <fullName evidence="4">Pseudouridine kinase</fullName>
    </submittedName>
</protein>
<dbReference type="PANTHER" id="PTHR10584">
    <property type="entry name" value="SUGAR KINASE"/>
    <property type="match status" value="1"/>
</dbReference>
<keyword evidence="2 4" id="KW-0418">Kinase</keyword>
<reference evidence="4 5" key="1">
    <citation type="submission" date="2016-10" db="EMBL/GenBank/DDBJ databases">
        <authorList>
            <person name="de Groot N.N."/>
        </authorList>
    </citation>
    <scope>NUCLEOTIDE SEQUENCE [LARGE SCALE GENOMIC DNA]</scope>
    <source>
        <strain evidence="5">P4B,CCM 7963,CECT 7998,DSM 25260,IBRC-M 10614,KCTC 13821</strain>
    </source>
</reference>
<dbReference type="InterPro" id="IPR036388">
    <property type="entry name" value="WH-like_DNA-bd_sf"/>
</dbReference>
<keyword evidence="5" id="KW-1185">Reference proteome</keyword>
<dbReference type="Gene3D" id="3.40.1190.20">
    <property type="match status" value="1"/>
</dbReference>
<dbReference type="RefSeq" id="WP_091587584.1">
    <property type="nucleotide sequence ID" value="NZ_FNDU01000017.1"/>
</dbReference>
<dbReference type="Gene3D" id="1.10.10.10">
    <property type="entry name" value="Winged helix-like DNA-binding domain superfamily/Winged helix DNA-binding domain"/>
    <property type="match status" value="1"/>
</dbReference>
<dbReference type="SUPFAM" id="SSF46785">
    <property type="entry name" value="Winged helix' DNA-binding domain"/>
    <property type="match status" value="1"/>
</dbReference>
<evidence type="ECO:0000256" key="1">
    <source>
        <dbReference type="ARBA" id="ARBA00022679"/>
    </source>
</evidence>
<dbReference type="OrthoDB" id="9806249at2"/>
<proteinExistence type="predicted"/>
<accession>A0A1G8Q0A3</accession>
<sequence length="368" mass="40328">MNKKEQLILELIRKNPYISQNELADALQLSRSAVAGYISSLTKQGKIIGRAYVLPESGRITCIGGANVDRKSKLKSSIQYGTSNPVTVSQACGGVARNIAENLGRLDIYTSLLTVVGNDQEGEWLLETTNPYVNLSQTMRIPQMNTGTYTAVLNDKGEMLIALSDMEICDTVGHEFIDKRWNHIASSSIVLLDTNFPDDVLKTVIEHCHQEKIPLCIAPVSSPKVKKLPEVLNGVTWFIVNVDEAMALTGSASDDLQGASDRMMDCGVKNVIITHGKNGIFYKTERGDQGIIPASKTNVVDVTGAGDSFVSGFLYGMNKGTSFKKACKLGMACSMITLQTKETVNTKLHVDLLDETYNRFFTEEETEK</sequence>
<dbReference type="InterPro" id="IPR029056">
    <property type="entry name" value="Ribokinase-like"/>
</dbReference>
<dbReference type="GO" id="GO:0016301">
    <property type="term" value="F:kinase activity"/>
    <property type="evidence" value="ECO:0007669"/>
    <property type="project" value="UniProtKB-KW"/>
</dbReference>
<name>A0A1G8Q0A3_9BACI</name>
<dbReference type="PROSITE" id="PS00584">
    <property type="entry name" value="PFKB_KINASES_2"/>
    <property type="match status" value="1"/>
</dbReference>
<gene>
    <name evidence="4" type="ORF">SAMN05216352_11718</name>
</gene>
<dbReference type="InterPro" id="IPR036390">
    <property type="entry name" value="WH_DNA-bd_sf"/>
</dbReference>
<feature type="domain" description="Carbohydrate kinase PfkB" evidence="3">
    <location>
        <begin position="59"/>
        <end position="345"/>
    </location>
</feature>
<dbReference type="CDD" id="cd01941">
    <property type="entry name" value="YeiC_kinase_like"/>
    <property type="match status" value="1"/>
</dbReference>
<organism evidence="4 5">
    <name type="scientific">Alteribacillus bidgolensis</name>
    <dbReference type="NCBI Taxonomy" id="930129"/>
    <lineage>
        <taxon>Bacteria</taxon>
        <taxon>Bacillati</taxon>
        <taxon>Bacillota</taxon>
        <taxon>Bacilli</taxon>
        <taxon>Bacillales</taxon>
        <taxon>Bacillaceae</taxon>
        <taxon>Alteribacillus</taxon>
    </lineage>
</organism>
<evidence type="ECO:0000256" key="2">
    <source>
        <dbReference type="ARBA" id="ARBA00022777"/>
    </source>
</evidence>
<keyword evidence="1" id="KW-0808">Transferase</keyword>